<keyword evidence="7" id="KW-0336">GPI-anchor</keyword>
<dbReference type="PANTHER" id="PTHR37928:SF2">
    <property type="entry name" value="GPI ANCHORED CFEM DOMAIN PROTEIN (AFU_ORTHOLOGUE AFUA_6G10580)"/>
    <property type="match status" value="1"/>
</dbReference>
<feature type="chain" id="PRO_5042496723" evidence="17">
    <location>
        <begin position="20"/>
        <end position="200"/>
    </location>
</feature>
<organism evidence="19 20">
    <name type="scientific">Echria macrotheca</name>
    <dbReference type="NCBI Taxonomy" id="438768"/>
    <lineage>
        <taxon>Eukaryota</taxon>
        <taxon>Fungi</taxon>
        <taxon>Dikarya</taxon>
        <taxon>Ascomycota</taxon>
        <taxon>Pezizomycotina</taxon>
        <taxon>Sordariomycetes</taxon>
        <taxon>Sordariomycetidae</taxon>
        <taxon>Sordariales</taxon>
        <taxon>Schizotheciaceae</taxon>
        <taxon>Echria</taxon>
    </lineage>
</organism>
<keyword evidence="6 15" id="KW-0349">Heme</keyword>
<evidence type="ECO:0000256" key="15">
    <source>
        <dbReference type="PROSITE-ProRule" id="PRU01356"/>
    </source>
</evidence>
<comment type="similarity">
    <text evidence="3">Belongs to the RBT5 family.</text>
</comment>
<gene>
    <name evidence="19" type="ORF">QBC47DRAFT_402638</name>
</gene>
<accession>A0AAJ0FBF2</accession>
<evidence type="ECO:0000256" key="1">
    <source>
        <dbReference type="ARBA" id="ARBA00004609"/>
    </source>
</evidence>
<dbReference type="GO" id="GO:0005576">
    <property type="term" value="C:extracellular region"/>
    <property type="evidence" value="ECO:0007669"/>
    <property type="project" value="UniProtKB-SubCell"/>
</dbReference>
<evidence type="ECO:0000256" key="9">
    <source>
        <dbReference type="ARBA" id="ARBA00022729"/>
    </source>
</evidence>
<comment type="caution">
    <text evidence="19">The sequence shown here is derived from an EMBL/GenBank/DDBJ whole genome shotgun (WGS) entry which is preliminary data.</text>
</comment>
<feature type="compositionally biased region" description="Low complexity" evidence="16">
    <location>
        <begin position="143"/>
        <end position="162"/>
    </location>
</feature>
<evidence type="ECO:0000256" key="3">
    <source>
        <dbReference type="ARBA" id="ARBA00010031"/>
    </source>
</evidence>
<name>A0AAJ0FBF2_9PEZI</name>
<evidence type="ECO:0000256" key="14">
    <source>
        <dbReference type="ARBA" id="ARBA00023288"/>
    </source>
</evidence>
<evidence type="ECO:0000256" key="17">
    <source>
        <dbReference type="SAM" id="SignalP"/>
    </source>
</evidence>
<dbReference type="PROSITE" id="PS52012">
    <property type="entry name" value="CFEM"/>
    <property type="match status" value="1"/>
</dbReference>
<comment type="subcellular location">
    <subcellularLocation>
        <location evidence="1">Cell membrane</location>
        <topology evidence="1">Lipid-anchor</topology>
        <topology evidence="1">GPI-anchor</topology>
    </subcellularLocation>
    <subcellularLocation>
        <location evidence="2">Secreted</location>
    </subcellularLocation>
</comment>
<dbReference type="Pfam" id="PF05730">
    <property type="entry name" value="CFEM"/>
    <property type="match status" value="1"/>
</dbReference>
<reference evidence="19" key="1">
    <citation type="submission" date="2023-06" db="EMBL/GenBank/DDBJ databases">
        <title>Genome-scale phylogeny and comparative genomics of the fungal order Sordariales.</title>
        <authorList>
            <consortium name="Lawrence Berkeley National Laboratory"/>
            <person name="Hensen N."/>
            <person name="Bonometti L."/>
            <person name="Westerberg I."/>
            <person name="Brannstrom I.O."/>
            <person name="Guillou S."/>
            <person name="Cros-Aarteil S."/>
            <person name="Calhoun S."/>
            <person name="Haridas S."/>
            <person name="Kuo A."/>
            <person name="Mondo S."/>
            <person name="Pangilinan J."/>
            <person name="Riley R."/>
            <person name="Labutti K."/>
            <person name="Andreopoulos B."/>
            <person name="Lipzen A."/>
            <person name="Chen C."/>
            <person name="Yanf M."/>
            <person name="Daum C."/>
            <person name="Ng V."/>
            <person name="Clum A."/>
            <person name="Steindorff A."/>
            <person name="Ohm R."/>
            <person name="Martin F."/>
            <person name="Silar P."/>
            <person name="Natvig D."/>
            <person name="Lalanne C."/>
            <person name="Gautier V."/>
            <person name="Ament-Velasquez S.L."/>
            <person name="Kruys A."/>
            <person name="Hutchinson M.I."/>
            <person name="Powell A.J."/>
            <person name="Barry K."/>
            <person name="Miller A.N."/>
            <person name="Grigoriev I.V."/>
            <person name="Debuchy R."/>
            <person name="Gladieux P."/>
            <person name="Thoren M.H."/>
            <person name="Johannesson H."/>
        </authorList>
    </citation>
    <scope>NUCLEOTIDE SEQUENCE</scope>
    <source>
        <strain evidence="19">PSN4</strain>
    </source>
</reference>
<keyword evidence="10 15" id="KW-0408">Iron</keyword>
<keyword evidence="9 17" id="KW-0732">Signal</keyword>
<feature type="region of interest" description="Disordered" evidence="16">
    <location>
        <begin position="137"/>
        <end position="162"/>
    </location>
</feature>
<protein>
    <submittedName>
        <fullName evidence="19">MAC1 interacting protein 1</fullName>
    </submittedName>
</protein>
<evidence type="ECO:0000256" key="8">
    <source>
        <dbReference type="ARBA" id="ARBA00022723"/>
    </source>
</evidence>
<evidence type="ECO:0000259" key="18">
    <source>
        <dbReference type="PROSITE" id="PS52012"/>
    </source>
</evidence>
<evidence type="ECO:0000313" key="19">
    <source>
        <dbReference type="EMBL" id="KAK1755294.1"/>
    </source>
</evidence>
<keyword evidence="13" id="KW-0325">Glycoprotein</keyword>
<keyword evidence="11" id="KW-0472">Membrane</keyword>
<dbReference type="AlphaFoldDB" id="A0AAJ0FBF2"/>
<dbReference type="EMBL" id="MU839834">
    <property type="protein sequence ID" value="KAK1755294.1"/>
    <property type="molecule type" value="Genomic_DNA"/>
</dbReference>
<feature type="binding site" description="axial binding residue" evidence="15">
    <location>
        <position position="51"/>
    </location>
    <ligand>
        <name>heme</name>
        <dbReference type="ChEBI" id="CHEBI:30413"/>
    </ligand>
    <ligandPart>
        <name>Fe</name>
        <dbReference type="ChEBI" id="CHEBI:18248"/>
    </ligandPart>
</feature>
<evidence type="ECO:0000256" key="10">
    <source>
        <dbReference type="ARBA" id="ARBA00023004"/>
    </source>
</evidence>
<keyword evidence="5" id="KW-0964">Secreted</keyword>
<keyword evidence="12 15" id="KW-1015">Disulfide bond</keyword>
<evidence type="ECO:0000256" key="6">
    <source>
        <dbReference type="ARBA" id="ARBA00022617"/>
    </source>
</evidence>
<sequence>MKVPQLLTTASLLVSVVSATDCVSVALKAIPSCAQPCFLEGAPTIGCDGLDFACQCRQQPAMFAAIEGCVAKACADDQFELVIDGSNKVCDCAAPEANPGGTFTVSGSTVIVYPSSSFASSIIPSYSPRPSFTNTVIVPSPPAATTTSPAGSPGSGSSPTTTSPTYFATASVVTGGADASASVRLGLEMLVSLGAAMFLL</sequence>
<dbReference type="PANTHER" id="PTHR37928">
    <property type="entry name" value="CFEM DOMAIN PROTEIN (AFU_ORTHOLOGUE AFUA_6G14090)"/>
    <property type="match status" value="1"/>
</dbReference>
<keyword evidence="8 15" id="KW-0479">Metal-binding</keyword>
<evidence type="ECO:0000256" key="4">
    <source>
        <dbReference type="ARBA" id="ARBA00022475"/>
    </source>
</evidence>
<evidence type="ECO:0000256" key="11">
    <source>
        <dbReference type="ARBA" id="ARBA00023136"/>
    </source>
</evidence>
<dbReference type="GO" id="GO:0098552">
    <property type="term" value="C:side of membrane"/>
    <property type="evidence" value="ECO:0007669"/>
    <property type="project" value="UniProtKB-KW"/>
</dbReference>
<keyword evidence="4" id="KW-1003">Cell membrane</keyword>
<dbReference type="GO" id="GO:0046872">
    <property type="term" value="F:metal ion binding"/>
    <property type="evidence" value="ECO:0007669"/>
    <property type="project" value="UniProtKB-UniRule"/>
</dbReference>
<evidence type="ECO:0000256" key="7">
    <source>
        <dbReference type="ARBA" id="ARBA00022622"/>
    </source>
</evidence>
<evidence type="ECO:0000256" key="13">
    <source>
        <dbReference type="ARBA" id="ARBA00023180"/>
    </source>
</evidence>
<dbReference type="SMART" id="SM00747">
    <property type="entry name" value="CFEM"/>
    <property type="match status" value="1"/>
</dbReference>
<evidence type="ECO:0000313" key="20">
    <source>
        <dbReference type="Proteomes" id="UP001239445"/>
    </source>
</evidence>
<evidence type="ECO:0000256" key="5">
    <source>
        <dbReference type="ARBA" id="ARBA00022525"/>
    </source>
</evidence>
<dbReference type="Proteomes" id="UP001239445">
    <property type="component" value="Unassembled WGS sequence"/>
</dbReference>
<keyword evidence="20" id="KW-1185">Reference proteome</keyword>
<dbReference type="GO" id="GO:0005886">
    <property type="term" value="C:plasma membrane"/>
    <property type="evidence" value="ECO:0007669"/>
    <property type="project" value="UniProtKB-SubCell"/>
</dbReference>
<evidence type="ECO:0000256" key="16">
    <source>
        <dbReference type="SAM" id="MobiDB-lite"/>
    </source>
</evidence>
<feature type="domain" description="CFEM" evidence="18">
    <location>
        <begin position="5"/>
        <end position="117"/>
    </location>
</feature>
<evidence type="ECO:0000256" key="12">
    <source>
        <dbReference type="ARBA" id="ARBA00023157"/>
    </source>
</evidence>
<feature type="signal peptide" evidence="17">
    <location>
        <begin position="1"/>
        <end position="19"/>
    </location>
</feature>
<dbReference type="InterPro" id="IPR051735">
    <property type="entry name" value="CFEM_domain"/>
</dbReference>
<comment type="caution">
    <text evidence="15">Lacks conserved residue(s) required for the propagation of feature annotation.</text>
</comment>
<feature type="disulfide bond" evidence="15">
    <location>
        <begin position="47"/>
        <end position="54"/>
    </location>
</feature>
<dbReference type="InterPro" id="IPR008427">
    <property type="entry name" value="Extracellular_membr_CFEM_dom"/>
</dbReference>
<proteinExistence type="inferred from homology"/>
<keyword evidence="14" id="KW-0449">Lipoprotein</keyword>
<evidence type="ECO:0000256" key="2">
    <source>
        <dbReference type="ARBA" id="ARBA00004613"/>
    </source>
</evidence>